<dbReference type="EMBL" id="JARQGV010000004">
    <property type="protein sequence ID" value="MDT2250801.1"/>
    <property type="molecule type" value="Genomic_DNA"/>
</dbReference>
<accession>A0AAP5MX13</accession>
<gene>
    <name evidence="2" type="ORF">P7H09_05315</name>
</gene>
<reference evidence="2" key="1">
    <citation type="journal article" date="2023" name="J. Vet. Diagn. Invest.">
        <title>Oxytetracycline-resistant Paenibacillus larvae identified in commercial beekeeping operations in Saskatchewan using pooled honey sampling.</title>
        <authorList>
            <person name="Obshta O."/>
            <person name="Zabrodski M.W."/>
            <person name="Soomro T."/>
            <person name="Wilson G."/>
            <person name="Masood F."/>
            <person name="Thebeau J."/>
            <person name="Silva M.C.B."/>
            <person name="Biganski S."/>
            <person name="Kozii I.V."/>
            <person name="Koziy R.V."/>
            <person name="Raza M.F."/>
            <person name="Jose M.S."/>
            <person name="Simko E."/>
            <person name="Wood S.C."/>
        </authorList>
    </citation>
    <scope>NUCLEOTIDE SEQUENCE</scope>
    <source>
        <strain evidence="2">PL001</strain>
    </source>
</reference>
<feature type="compositionally biased region" description="Basic and acidic residues" evidence="1">
    <location>
        <begin position="88"/>
        <end position="101"/>
    </location>
</feature>
<dbReference type="AlphaFoldDB" id="A0AAP5MX13"/>
<name>A0AAP5MX13_9BACL</name>
<reference evidence="2" key="2">
    <citation type="submission" date="2023-03" db="EMBL/GenBank/DDBJ databases">
        <authorList>
            <person name="Obshta O."/>
            <person name="Zabrodski M.W."/>
            <person name="Soomro T."/>
            <person name="Wilson G."/>
            <person name="Masood F."/>
            <person name="Thebeau J."/>
            <person name="Bezerra Da Silva M.C."/>
            <person name="Raza F."/>
            <person name="Biganski S."/>
            <person name="Jose M."/>
            <person name="Camilli M."/>
            <person name="Kozii I.V."/>
            <person name="Kozii R.V."/>
            <person name="Simko E."/>
            <person name="Wood S.C."/>
        </authorList>
    </citation>
    <scope>NUCLEOTIDE SEQUENCE</scope>
    <source>
        <strain evidence="2">PL001</strain>
    </source>
</reference>
<proteinExistence type="predicted"/>
<comment type="caution">
    <text evidence="2">The sequence shown here is derived from an EMBL/GenBank/DDBJ whole genome shotgun (WGS) entry which is preliminary data.</text>
</comment>
<sequence length="107" mass="12960">MWNFPKRPSKRIENEEQYQNSLKWLVSKSIEIEDPLLDEATRKKMLKTYDFVSQRVREYRRGELAKMYPGLHAIYKQLGWNYVGAPEPEEKQQQTEPKKNLDFFFDD</sequence>
<organism evidence="2 3">
    <name type="scientific">Paenibacillus larvae</name>
    <dbReference type="NCBI Taxonomy" id="1464"/>
    <lineage>
        <taxon>Bacteria</taxon>
        <taxon>Bacillati</taxon>
        <taxon>Bacillota</taxon>
        <taxon>Bacilli</taxon>
        <taxon>Bacillales</taxon>
        <taxon>Paenibacillaceae</taxon>
        <taxon>Paenibacillus</taxon>
    </lineage>
</organism>
<feature type="region of interest" description="Disordered" evidence="1">
    <location>
        <begin position="87"/>
        <end position="107"/>
    </location>
</feature>
<protein>
    <submittedName>
        <fullName evidence="2">Uncharacterized protein</fullName>
    </submittedName>
</protein>
<dbReference type="RefSeq" id="WP_036656094.1">
    <property type="nucleotide sequence ID" value="NZ_CP121102.1"/>
</dbReference>
<evidence type="ECO:0000313" key="2">
    <source>
        <dbReference type="EMBL" id="MDT2250801.1"/>
    </source>
</evidence>
<dbReference type="Proteomes" id="UP001259239">
    <property type="component" value="Unassembled WGS sequence"/>
</dbReference>
<evidence type="ECO:0000313" key="3">
    <source>
        <dbReference type="Proteomes" id="UP001259239"/>
    </source>
</evidence>
<evidence type="ECO:0000256" key="1">
    <source>
        <dbReference type="SAM" id="MobiDB-lite"/>
    </source>
</evidence>